<keyword evidence="1" id="KW-0812">Transmembrane</keyword>
<organism evidence="2 3">
    <name type="scientific">Populus alba x Populus x berolinensis</name>
    <dbReference type="NCBI Taxonomy" id="444605"/>
    <lineage>
        <taxon>Eukaryota</taxon>
        <taxon>Viridiplantae</taxon>
        <taxon>Streptophyta</taxon>
        <taxon>Embryophyta</taxon>
        <taxon>Tracheophyta</taxon>
        <taxon>Spermatophyta</taxon>
        <taxon>Magnoliopsida</taxon>
        <taxon>eudicotyledons</taxon>
        <taxon>Gunneridae</taxon>
        <taxon>Pentapetalae</taxon>
        <taxon>rosids</taxon>
        <taxon>fabids</taxon>
        <taxon>Malpighiales</taxon>
        <taxon>Salicaceae</taxon>
        <taxon>Saliceae</taxon>
        <taxon>Populus</taxon>
    </lineage>
</organism>
<gene>
    <name evidence="2" type="ORF">NC653_027781</name>
</gene>
<proteinExistence type="predicted"/>
<feature type="transmembrane region" description="Helical" evidence="1">
    <location>
        <begin position="6"/>
        <end position="28"/>
    </location>
</feature>
<dbReference type="Proteomes" id="UP001164929">
    <property type="component" value="Chromosome 11"/>
</dbReference>
<comment type="caution">
    <text evidence="2">The sequence shown here is derived from an EMBL/GenBank/DDBJ whole genome shotgun (WGS) entry which is preliminary data.</text>
</comment>
<keyword evidence="1" id="KW-1133">Transmembrane helix</keyword>
<name>A0AAD6M8P2_9ROSI</name>
<keyword evidence="1" id="KW-0472">Membrane</keyword>
<evidence type="ECO:0000256" key="1">
    <source>
        <dbReference type="SAM" id="Phobius"/>
    </source>
</evidence>
<keyword evidence="3" id="KW-1185">Reference proteome</keyword>
<evidence type="ECO:0000313" key="3">
    <source>
        <dbReference type="Proteomes" id="UP001164929"/>
    </source>
</evidence>
<sequence>MFTMVAGSSFSFMHSLLIKISFSFMFLFDNRGYWWWSCLSFAKVQCGIKELDLQFILYHWFFICLNEKSRSLLTIAVDEGG</sequence>
<dbReference type="AlphaFoldDB" id="A0AAD6M8P2"/>
<protein>
    <submittedName>
        <fullName evidence="2">Uncharacterized protein</fullName>
    </submittedName>
</protein>
<reference evidence="2" key="1">
    <citation type="journal article" date="2023" name="Mol. Ecol. Resour.">
        <title>Chromosome-level genome assembly of a triploid poplar Populus alba 'Berolinensis'.</title>
        <authorList>
            <person name="Chen S."/>
            <person name="Yu Y."/>
            <person name="Wang X."/>
            <person name="Wang S."/>
            <person name="Zhang T."/>
            <person name="Zhou Y."/>
            <person name="He R."/>
            <person name="Meng N."/>
            <person name="Wang Y."/>
            <person name="Liu W."/>
            <person name="Liu Z."/>
            <person name="Liu J."/>
            <person name="Guo Q."/>
            <person name="Huang H."/>
            <person name="Sederoff R.R."/>
            <person name="Wang G."/>
            <person name="Qu G."/>
            <person name="Chen S."/>
        </authorList>
    </citation>
    <scope>NUCLEOTIDE SEQUENCE</scope>
    <source>
        <strain evidence="2">SC-2020</strain>
    </source>
</reference>
<dbReference type="EMBL" id="JAQIZT010000011">
    <property type="protein sequence ID" value="KAJ6979742.1"/>
    <property type="molecule type" value="Genomic_DNA"/>
</dbReference>
<accession>A0AAD6M8P2</accession>
<evidence type="ECO:0000313" key="2">
    <source>
        <dbReference type="EMBL" id="KAJ6979742.1"/>
    </source>
</evidence>